<proteinExistence type="predicted"/>
<comment type="caution">
    <text evidence="2">The sequence shown here is derived from an EMBL/GenBank/DDBJ whole genome shotgun (WGS) entry which is preliminary data.</text>
</comment>
<dbReference type="PROSITE" id="PS51186">
    <property type="entry name" value="GNAT"/>
    <property type="match status" value="1"/>
</dbReference>
<dbReference type="Proteomes" id="UP000670947">
    <property type="component" value="Unassembled WGS sequence"/>
</dbReference>
<accession>A0ABS3W399</accession>
<evidence type="ECO:0000313" key="2">
    <source>
        <dbReference type="EMBL" id="MBO7742777.1"/>
    </source>
</evidence>
<name>A0ABS3W399_9BACL</name>
<feature type="domain" description="N-acetyltransferase" evidence="1">
    <location>
        <begin position="127"/>
        <end position="262"/>
    </location>
</feature>
<dbReference type="SUPFAM" id="SSF55729">
    <property type="entry name" value="Acyl-CoA N-acyltransferases (Nat)"/>
    <property type="match status" value="1"/>
</dbReference>
<protein>
    <submittedName>
        <fullName evidence="2">GNAT family N-acetyltransferase</fullName>
    </submittedName>
</protein>
<dbReference type="Pfam" id="PF00583">
    <property type="entry name" value="Acetyltransf_1"/>
    <property type="match status" value="1"/>
</dbReference>
<organism evidence="2 3">
    <name type="scientific">Paenibacillus artemisiicola</name>
    <dbReference type="NCBI Taxonomy" id="1172618"/>
    <lineage>
        <taxon>Bacteria</taxon>
        <taxon>Bacillati</taxon>
        <taxon>Bacillota</taxon>
        <taxon>Bacilli</taxon>
        <taxon>Bacillales</taxon>
        <taxon>Paenibacillaceae</taxon>
        <taxon>Paenibacillus</taxon>
    </lineage>
</organism>
<sequence>MTTIPETIKRNMIRTLEHMSLSSPRIVFERTPRAIRYESDLPHPLYNRVIAYEGADEAGAAADIGAIANRYRERGLPLSWLTWSHDRDAAELARALEAHGFKHAGVMTGMSLPLADWTPDVPAPAGLDIRPVRTEADFAWLEDVILPAFGLEGEAGEVFMQINKIAGTGEDAAFRHYVGFLDGKPAGAATAVHDGETIGIYNVATSEGFRRLGIGSVLTAHAVREGQAAGGRLAVLQASGMGLNVYRQLGFRDDAEIGLYLG</sequence>
<dbReference type="CDD" id="cd04301">
    <property type="entry name" value="NAT_SF"/>
    <property type="match status" value="1"/>
</dbReference>
<evidence type="ECO:0000313" key="3">
    <source>
        <dbReference type="Proteomes" id="UP000670947"/>
    </source>
</evidence>
<dbReference type="InterPro" id="IPR016181">
    <property type="entry name" value="Acyl_CoA_acyltransferase"/>
</dbReference>
<keyword evidence="3" id="KW-1185">Reference proteome</keyword>
<gene>
    <name evidence="2" type="ORF">I8J29_01120</name>
</gene>
<dbReference type="InterPro" id="IPR000182">
    <property type="entry name" value="GNAT_dom"/>
</dbReference>
<dbReference type="Gene3D" id="3.40.630.30">
    <property type="match status" value="1"/>
</dbReference>
<dbReference type="EMBL" id="JAGGDJ010000001">
    <property type="protein sequence ID" value="MBO7742777.1"/>
    <property type="molecule type" value="Genomic_DNA"/>
</dbReference>
<dbReference type="RefSeq" id="WP_208845749.1">
    <property type="nucleotide sequence ID" value="NZ_JAGGDJ010000001.1"/>
</dbReference>
<reference evidence="2 3" key="1">
    <citation type="submission" date="2021-03" db="EMBL/GenBank/DDBJ databases">
        <title>Paenibacillus artemisicola MWE-103 whole genome sequence.</title>
        <authorList>
            <person name="Ham Y.J."/>
        </authorList>
    </citation>
    <scope>NUCLEOTIDE SEQUENCE [LARGE SCALE GENOMIC DNA]</scope>
    <source>
        <strain evidence="2 3">MWE-103</strain>
    </source>
</reference>
<evidence type="ECO:0000259" key="1">
    <source>
        <dbReference type="PROSITE" id="PS51186"/>
    </source>
</evidence>